<sequence length="186" mass="20606">MLVIEKAANRLYELYRAFPREDGGWNADSGAIFHLDSNDVRPTAKPGWTSADAAGLPIFPGLARYEEASAGLVPHALRFTVSRSRRAYVPPATHWASSDEDPDLPPMGMRVRLKAGYDVPKSFSRETKAILKALKTYGMFVADNGSDWYLSGAPHKGWRNGRLASELRQVTGRDFEVVRMQGLVTP</sequence>
<name>A0ABU1DAH4_9HYPH</name>
<evidence type="ECO:0000313" key="2">
    <source>
        <dbReference type="Proteomes" id="UP001181622"/>
    </source>
</evidence>
<keyword evidence="2" id="KW-1185">Reference proteome</keyword>
<accession>A0ABU1DAH4</accession>
<evidence type="ECO:0000313" key="1">
    <source>
        <dbReference type="EMBL" id="MDR4305115.1"/>
    </source>
</evidence>
<organism evidence="1 2">
    <name type="scientific">Chelatococcus sambhunathii</name>
    <dbReference type="NCBI Taxonomy" id="363953"/>
    <lineage>
        <taxon>Bacteria</taxon>
        <taxon>Pseudomonadati</taxon>
        <taxon>Pseudomonadota</taxon>
        <taxon>Alphaproteobacteria</taxon>
        <taxon>Hyphomicrobiales</taxon>
        <taxon>Chelatococcaceae</taxon>
        <taxon>Chelatococcus</taxon>
    </lineage>
</organism>
<dbReference type="EMBL" id="JADBEO010000001">
    <property type="protein sequence ID" value="MDR4305115.1"/>
    <property type="molecule type" value="Genomic_DNA"/>
</dbReference>
<protein>
    <submittedName>
        <fullName evidence="1">Uncharacterized protein</fullName>
    </submittedName>
</protein>
<dbReference type="Proteomes" id="UP001181622">
    <property type="component" value="Unassembled WGS sequence"/>
</dbReference>
<proteinExistence type="predicted"/>
<reference evidence="1" key="1">
    <citation type="submission" date="2020-10" db="EMBL/GenBank/DDBJ databases">
        <authorList>
            <person name="Abbas A."/>
            <person name="Razzaq R."/>
            <person name="Waqas M."/>
            <person name="Abbas N."/>
            <person name="Nielsen T.K."/>
            <person name="Hansen L.H."/>
            <person name="Hussain S."/>
            <person name="Shahid M."/>
        </authorList>
    </citation>
    <scope>NUCLEOTIDE SEQUENCE</scope>
    <source>
        <strain evidence="1">S14</strain>
    </source>
</reference>
<comment type="caution">
    <text evidence="1">The sequence shown here is derived from an EMBL/GenBank/DDBJ whole genome shotgun (WGS) entry which is preliminary data.</text>
</comment>
<gene>
    <name evidence="1" type="ORF">IHQ68_00540</name>
</gene>